<accession>A0A8H4WML5</accession>
<name>A0A8H4WML5_9HYPO</name>
<dbReference type="Proteomes" id="UP000622797">
    <property type="component" value="Unassembled WGS sequence"/>
</dbReference>
<dbReference type="EMBL" id="JABEXW010001411">
    <property type="protein sequence ID" value="KAF4943983.1"/>
    <property type="molecule type" value="Genomic_DNA"/>
</dbReference>
<gene>
    <name evidence="1" type="ORF">FSARC_14800</name>
</gene>
<reference evidence="1" key="2">
    <citation type="submission" date="2020-05" db="EMBL/GenBank/DDBJ databases">
        <authorList>
            <person name="Kim H.-S."/>
            <person name="Proctor R.H."/>
            <person name="Brown D.W."/>
        </authorList>
    </citation>
    <scope>NUCLEOTIDE SEQUENCE</scope>
    <source>
        <strain evidence="1">NRRL 20472</strain>
    </source>
</reference>
<dbReference type="OrthoDB" id="5427399at2759"/>
<organism evidence="1 2">
    <name type="scientific">Fusarium sarcochroum</name>
    <dbReference type="NCBI Taxonomy" id="1208366"/>
    <lineage>
        <taxon>Eukaryota</taxon>
        <taxon>Fungi</taxon>
        <taxon>Dikarya</taxon>
        <taxon>Ascomycota</taxon>
        <taxon>Pezizomycotina</taxon>
        <taxon>Sordariomycetes</taxon>
        <taxon>Hypocreomycetidae</taxon>
        <taxon>Hypocreales</taxon>
        <taxon>Nectriaceae</taxon>
        <taxon>Fusarium</taxon>
        <taxon>Fusarium lateritium species complex</taxon>
    </lineage>
</organism>
<feature type="non-terminal residue" evidence="1">
    <location>
        <position position="267"/>
    </location>
</feature>
<evidence type="ECO:0008006" key="3">
    <source>
        <dbReference type="Google" id="ProtNLM"/>
    </source>
</evidence>
<evidence type="ECO:0000313" key="2">
    <source>
        <dbReference type="Proteomes" id="UP000622797"/>
    </source>
</evidence>
<dbReference type="AlphaFoldDB" id="A0A8H4WML5"/>
<keyword evidence="2" id="KW-1185">Reference proteome</keyword>
<reference evidence="1" key="1">
    <citation type="journal article" date="2020" name="BMC Genomics">
        <title>Correction to: Identification and distribution of gene clusters required for synthesis of sphingolipid metabolism inhibitors in diverse species of the filamentous fungus Fusarium.</title>
        <authorList>
            <person name="Kim H.S."/>
            <person name="Lohmar J.M."/>
            <person name="Busman M."/>
            <person name="Brown D.W."/>
            <person name="Naumann T.A."/>
            <person name="Divon H.H."/>
            <person name="Lysoe E."/>
            <person name="Uhlig S."/>
            <person name="Proctor R.H."/>
        </authorList>
    </citation>
    <scope>NUCLEOTIDE SEQUENCE</scope>
    <source>
        <strain evidence="1">NRRL 20472</strain>
    </source>
</reference>
<sequence>MDQSPASATFSGENLSHLPLDLLQPILFSPILSRQDVKSIRLACRVLAHKAASVLFYRIRISSLKKDRDGFFNIAGSGHLSCHVRILVWEELNGDHNKFNPKHWVTRPKDDDWATLLEDLLPQMASLFWLKSESFDFDKQETIDAFLPQFQAAVLKMPNLHTLVSKAMHSERLLQSIEDGYPITARIIKQFIHQAPDACIFNEGFTAVLIPTLRHLATHPGPRVTKLLFADETVLTGPLATATALTRLSPEDAAAFSTIQHLDLCIG</sequence>
<protein>
    <recommendedName>
        <fullName evidence="3">F-box domain-containing protein</fullName>
    </recommendedName>
</protein>
<evidence type="ECO:0000313" key="1">
    <source>
        <dbReference type="EMBL" id="KAF4943983.1"/>
    </source>
</evidence>
<proteinExistence type="predicted"/>
<comment type="caution">
    <text evidence="1">The sequence shown here is derived from an EMBL/GenBank/DDBJ whole genome shotgun (WGS) entry which is preliminary data.</text>
</comment>